<dbReference type="InterPro" id="IPR027417">
    <property type="entry name" value="P-loop_NTPase"/>
</dbReference>
<dbReference type="Gene3D" id="3.30.980.10">
    <property type="entry name" value="Threonyl-trna Synthetase, Chain A, domain 2"/>
    <property type="match status" value="1"/>
</dbReference>
<protein>
    <recommendedName>
        <fullName evidence="1">AAA+ ATPase domain-containing protein</fullName>
    </recommendedName>
</protein>
<accession>X1E8I8</accession>
<dbReference type="InterPro" id="IPR018163">
    <property type="entry name" value="Thr/Ala-tRNA-synth_IIc_edit"/>
</dbReference>
<gene>
    <name evidence="2" type="ORF">S03H2_00987</name>
</gene>
<dbReference type="GO" id="GO:0016301">
    <property type="term" value="F:kinase activity"/>
    <property type="evidence" value="ECO:0007669"/>
    <property type="project" value="InterPro"/>
</dbReference>
<dbReference type="InterPro" id="IPR003593">
    <property type="entry name" value="AAA+_ATPase"/>
</dbReference>
<dbReference type="Gene3D" id="3.40.50.300">
    <property type="entry name" value="P-loop containing nucleotide triphosphate hydrolases"/>
    <property type="match status" value="1"/>
</dbReference>
<dbReference type="GO" id="GO:0005524">
    <property type="term" value="F:ATP binding"/>
    <property type="evidence" value="ECO:0007669"/>
    <property type="project" value="InterPro"/>
</dbReference>
<comment type="caution">
    <text evidence="2">The sequence shown here is derived from an EMBL/GenBank/DDBJ whole genome shotgun (WGS) entry which is preliminary data.</text>
</comment>
<dbReference type="Pfam" id="PF00485">
    <property type="entry name" value="PRK"/>
    <property type="match status" value="1"/>
</dbReference>
<organism evidence="2">
    <name type="scientific">marine sediment metagenome</name>
    <dbReference type="NCBI Taxonomy" id="412755"/>
    <lineage>
        <taxon>unclassified sequences</taxon>
        <taxon>metagenomes</taxon>
        <taxon>ecological metagenomes</taxon>
    </lineage>
</organism>
<sequence length="547" mass="64021">MGKCYIDGKPFTFKRNFTVLNIIKEINKDYKRFLVCKINNRLCDLHQKVINGDRIELLDITDREGFRCYQNSLSFLLTVSINESFPGKGLLIEHSFGDGFYCRFVNGHPVRKNDFHIITKIMKEKIKEKIPFVKIRKSKSQVMKYLIEKEKFRKVQLFKYEEGEKIDLYTCKNYIDFTFTPLVPDSSYLSLFALHFYKPGFVLRFPHPGKENMIPPFHDQKKLFNVFEEYEQWGEILGVADIVSLNRRIEKGEISDLIKIAEALHEKKVAQIADEIKKKGPSLRIILIAGPSASGKTTFSKRLAIQLRVNCLFPITISIDDYFLERDKTPKLTDGTFDFESINAINVELLNKHLISLLSGKEVKIPKFEFTTGERLKGRRIKMHKNQILIIEGIHGLNEKLTHRIPKENKYKIYISALTQLNIDNDHRISTRDTRIIRRMVRDNLYRRHSAHETFRLWKNVEKGEDKNIFPFQEEADVMFNSALVYELSVLKRFAVPLLRSVTPKQKNFSKSERLLKFLSFFIEISPPEVPPTSILREFIGESSFLY</sequence>
<proteinExistence type="predicted"/>
<evidence type="ECO:0000313" key="2">
    <source>
        <dbReference type="EMBL" id="GAH29596.1"/>
    </source>
</evidence>
<dbReference type="PANTHER" id="PTHR10285">
    <property type="entry name" value="URIDINE KINASE"/>
    <property type="match status" value="1"/>
</dbReference>
<name>X1E8I8_9ZZZZ</name>
<dbReference type="InterPro" id="IPR006083">
    <property type="entry name" value="PRK/URK"/>
</dbReference>
<dbReference type="SMART" id="SM00382">
    <property type="entry name" value="AAA"/>
    <property type="match status" value="1"/>
</dbReference>
<dbReference type="AlphaFoldDB" id="X1E8I8"/>
<dbReference type="SUPFAM" id="SSF52540">
    <property type="entry name" value="P-loop containing nucleoside triphosphate hydrolases"/>
    <property type="match status" value="1"/>
</dbReference>
<reference evidence="2" key="1">
    <citation type="journal article" date="2014" name="Front. Microbiol.">
        <title>High frequency of phylogenetically diverse reductive dehalogenase-homologous genes in deep subseafloor sedimentary metagenomes.</title>
        <authorList>
            <person name="Kawai M."/>
            <person name="Futagami T."/>
            <person name="Toyoda A."/>
            <person name="Takaki Y."/>
            <person name="Nishi S."/>
            <person name="Hori S."/>
            <person name="Arai W."/>
            <person name="Tsubouchi T."/>
            <person name="Morono Y."/>
            <person name="Uchiyama I."/>
            <person name="Ito T."/>
            <person name="Fujiyama A."/>
            <person name="Inagaki F."/>
            <person name="Takami H."/>
        </authorList>
    </citation>
    <scope>NUCLEOTIDE SEQUENCE</scope>
    <source>
        <strain evidence="2">Expedition CK06-06</strain>
    </source>
</reference>
<evidence type="ECO:0000259" key="1">
    <source>
        <dbReference type="SMART" id="SM00382"/>
    </source>
</evidence>
<dbReference type="EMBL" id="BARU01000259">
    <property type="protein sequence ID" value="GAH29596.1"/>
    <property type="molecule type" value="Genomic_DNA"/>
</dbReference>
<feature type="domain" description="AAA+ ATPase" evidence="1">
    <location>
        <begin position="282"/>
        <end position="451"/>
    </location>
</feature>
<dbReference type="SUPFAM" id="SSF55186">
    <property type="entry name" value="ThrRS/AlaRS common domain"/>
    <property type="match status" value="1"/>
</dbReference>
<dbReference type="CDD" id="cd02028">
    <property type="entry name" value="UMPK_like"/>
    <property type="match status" value="1"/>
</dbReference>